<dbReference type="STRING" id="767452.AVL62_02030"/>
<sequence length="131" mass="13531">MLDDPVLTADVVDLVVNDADRSAGAIGFLLCRGGGTLAQPVVVGDLHGEDPVRVLDRMVEVVAHLPDTPGFVLAIARARGLVGDADRRLHQHALDACARAGLTLWGTYLATHAGVTPLPVALGLSPRTGAA</sequence>
<reference evidence="1 2" key="1">
    <citation type="submission" date="2015-12" db="EMBL/GenBank/DDBJ databases">
        <title>Serinicoccus chungangenesis strain CD08_5 genome sequencing and assembly.</title>
        <authorList>
            <person name="Chander A.M."/>
            <person name="Kaur G."/>
            <person name="Nair G.R."/>
            <person name="Dhawan D.K."/>
            <person name="Kochhar R.K."/>
            <person name="Mayilraj S."/>
            <person name="Bhadada S.K."/>
        </authorList>
    </citation>
    <scope>NUCLEOTIDE SEQUENCE [LARGE SCALE GENOMIC DNA]</scope>
    <source>
        <strain evidence="1 2">CD08_5</strain>
    </source>
</reference>
<name>A0A0W8I5Q4_9MICO</name>
<keyword evidence="2" id="KW-1185">Reference proteome</keyword>
<gene>
    <name evidence="1" type="ORF">AVL62_02030</name>
</gene>
<evidence type="ECO:0000313" key="2">
    <source>
        <dbReference type="Proteomes" id="UP000054837"/>
    </source>
</evidence>
<evidence type="ECO:0000313" key="1">
    <source>
        <dbReference type="EMBL" id="KUG53586.1"/>
    </source>
</evidence>
<dbReference type="EMBL" id="LQBL01000028">
    <property type="protein sequence ID" value="KUG53586.1"/>
    <property type="molecule type" value="Genomic_DNA"/>
</dbReference>
<accession>A0A0W8I5Q4</accession>
<protein>
    <submittedName>
        <fullName evidence="1">Uncharacterized protein</fullName>
    </submittedName>
</protein>
<proteinExistence type="predicted"/>
<organism evidence="1 2">
    <name type="scientific">Serinicoccus chungangensis</name>
    <dbReference type="NCBI Taxonomy" id="767452"/>
    <lineage>
        <taxon>Bacteria</taxon>
        <taxon>Bacillati</taxon>
        <taxon>Actinomycetota</taxon>
        <taxon>Actinomycetes</taxon>
        <taxon>Micrococcales</taxon>
        <taxon>Ornithinimicrobiaceae</taxon>
        <taxon>Serinicoccus</taxon>
    </lineage>
</organism>
<comment type="caution">
    <text evidence="1">The sequence shown here is derived from an EMBL/GenBank/DDBJ whole genome shotgun (WGS) entry which is preliminary data.</text>
</comment>
<dbReference type="Proteomes" id="UP000054837">
    <property type="component" value="Unassembled WGS sequence"/>
</dbReference>
<dbReference type="AlphaFoldDB" id="A0A0W8I5Q4"/>